<keyword evidence="5 8" id="KW-0808">Transferase</keyword>
<dbReference type="PANTHER" id="PTHR10176">
    <property type="entry name" value="GLYCOGEN SYNTHASE"/>
    <property type="match status" value="1"/>
</dbReference>
<dbReference type="Gene3D" id="3.40.50.2000">
    <property type="entry name" value="Glycogen Phosphorylase B"/>
    <property type="match status" value="2"/>
</dbReference>
<evidence type="ECO:0000256" key="7">
    <source>
        <dbReference type="ARBA" id="ARBA00047345"/>
    </source>
</evidence>
<keyword evidence="3" id="KW-0597">Phosphoprotein</keyword>
<accession>A0A814BMT0</accession>
<dbReference type="EC" id="2.4.1.11" evidence="8"/>
<evidence type="ECO:0000256" key="3">
    <source>
        <dbReference type="ARBA" id="ARBA00022553"/>
    </source>
</evidence>
<gene>
    <name evidence="10" type="ORF">OXX778_LOCUS12932</name>
</gene>
<evidence type="ECO:0000256" key="2">
    <source>
        <dbReference type="ARBA" id="ARBA00010686"/>
    </source>
</evidence>
<dbReference type="FunFam" id="3.40.50.2000:FF:000028">
    <property type="entry name" value="Glycogen [starch] synthase"/>
    <property type="match status" value="1"/>
</dbReference>
<sequence>MSKGKIKRAASTLKMLEGITFENCLDDGIHCYQTNKWLIEVAWEVANKVGGIYTVIRSKVPTTKKEYGDNYIAIGPLNESQLRTEVEIKEPEIGALRTTINLMRSQGVGVVYGNWLIEGYPQVVLFDLKTVSGRLAKWKAELWEHTRIGIPDMDFEANNTLLFGFLVEWFIGEFAHQLGSDPKFITAHFHEWNVGVGLMMIRARCLAKIATIFTTHATLLGRYLCAGQCDFYNNLDKFNIDKEAGDRGIYHRYCIERASAHLAHVFTTVSQITNYEAENLLKRKPDLVTPNGLGVKKFSALHEFQNLHALSKEKINNFIRGHFYGHYDFDLDKTLYIFSAGRYEFSNKGVDMFIESLARLNHKLKSAQSDMTVIAFLIFPTNTASFNVESLKGQAISKQLRDTVHNLQNEIGKRIYELCLKGELPHGDSILRNEDLIELKKSVYTSIQRHGLPPICTHNVVDDAIDPILNALRRCQLFNNRYDRVKVIFHPEFLKSTSPLIAMDYEEFVRGCHMGVFPSYYEPWGYTPAECTVMGIPSITTNLSGFGCFMEEHITDPETYGIYIVDRRFKSSDESCEQLAQHLYDFTTLTRRQRIIQRNRTERLSELLDWNTLGIYYYKARQSALLKVHPDMKETLSYLQPKLRYDKPVSEPASPSMSRSSTPRHFSDNEDSSSEDDEELNRLNSTTNSERSFTYLGRPKSTENLIKNLNLKDE</sequence>
<evidence type="ECO:0000256" key="5">
    <source>
        <dbReference type="ARBA" id="ARBA00022679"/>
    </source>
</evidence>
<keyword evidence="6 8" id="KW-0320">Glycogen biosynthesis</keyword>
<dbReference type="SUPFAM" id="SSF53756">
    <property type="entry name" value="UDP-Glycosyltransferase/glycogen phosphorylase"/>
    <property type="match status" value="2"/>
</dbReference>
<feature type="region of interest" description="Disordered" evidence="9">
    <location>
        <begin position="646"/>
        <end position="699"/>
    </location>
</feature>
<dbReference type="Proteomes" id="UP000663879">
    <property type="component" value="Unassembled WGS sequence"/>
</dbReference>
<dbReference type="UniPathway" id="UPA00164"/>
<dbReference type="InterPro" id="IPR008631">
    <property type="entry name" value="Glycogen_synth"/>
</dbReference>
<comment type="catalytic activity">
    <reaction evidence="7">
        <text>[(1-&gt;4)-alpha-D-glucosyl](n) + UDP-alpha-D-glucose = [(1-&gt;4)-alpha-D-glucosyl](n+1) + UDP + H(+)</text>
        <dbReference type="Rhea" id="RHEA:18549"/>
        <dbReference type="Rhea" id="RHEA-COMP:9584"/>
        <dbReference type="Rhea" id="RHEA-COMP:9587"/>
        <dbReference type="ChEBI" id="CHEBI:15378"/>
        <dbReference type="ChEBI" id="CHEBI:15444"/>
        <dbReference type="ChEBI" id="CHEBI:58223"/>
        <dbReference type="ChEBI" id="CHEBI:58885"/>
        <dbReference type="EC" id="2.4.1.11"/>
    </reaction>
    <physiologicalReaction direction="left-to-right" evidence="7">
        <dbReference type="Rhea" id="RHEA:18550"/>
    </physiologicalReaction>
</comment>
<evidence type="ECO:0000256" key="8">
    <source>
        <dbReference type="RuleBase" id="RU363104"/>
    </source>
</evidence>
<comment type="pathway">
    <text evidence="1 8">Glycan biosynthesis; glycogen biosynthesis.</text>
</comment>
<evidence type="ECO:0000256" key="4">
    <source>
        <dbReference type="ARBA" id="ARBA00022676"/>
    </source>
</evidence>
<feature type="compositionally biased region" description="Acidic residues" evidence="9">
    <location>
        <begin position="669"/>
        <end position="679"/>
    </location>
</feature>
<dbReference type="Pfam" id="PF05693">
    <property type="entry name" value="Glycogen_syn"/>
    <property type="match status" value="1"/>
</dbReference>
<evidence type="ECO:0000256" key="1">
    <source>
        <dbReference type="ARBA" id="ARBA00004964"/>
    </source>
</evidence>
<keyword evidence="4 8" id="KW-0328">Glycosyltransferase</keyword>
<evidence type="ECO:0000256" key="9">
    <source>
        <dbReference type="SAM" id="MobiDB-lite"/>
    </source>
</evidence>
<comment type="caution">
    <text evidence="10">The sequence shown here is derived from an EMBL/GenBank/DDBJ whole genome shotgun (WGS) entry which is preliminary data.</text>
</comment>
<dbReference type="PANTHER" id="PTHR10176:SF3">
    <property type="entry name" value="GLYCOGEN [STARCH] SYNTHASE"/>
    <property type="match status" value="1"/>
</dbReference>
<dbReference type="GO" id="GO:0004373">
    <property type="term" value="F:alpha-1,4-glucan glucosyltransferase (UDP-glucose donor) activity"/>
    <property type="evidence" value="ECO:0007669"/>
    <property type="project" value="UniProtKB-EC"/>
</dbReference>
<reference evidence="10" key="1">
    <citation type="submission" date="2021-02" db="EMBL/GenBank/DDBJ databases">
        <authorList>
            <person name="Nowell W R."/>
        </authorList>
    </citation>
    <scope>NUCLEOTIDE SEQUENCE</scope>
    <source>
        <strain evidence="10">Ploen Becks lab</strain>
    </source>
</reference>
<feature type="compositionally biased region" description="Low complexity" evidence="9">
    <location>
        <begin position="650"/>
        <end position="663"/>
    </location>
</feature>
<keyword evidence="11" id="KW-1185">Reference proteome</keyword>
<organism evidence="10 11">
    <name type="scientific">Brachionus calyciflorus</name>
    <dbReference type="NCBI Taxonomy" id="104777"/>
    <lineage>
        <taxon>Eukaryota</taxon>
        <taxon>Metazoa</taxon>
        <taxon>Spiralia</taxon>
        <taxon>Gnathifera</taxon>
        <taxon>Rotifera</taxon>
        <taxon>Eurotatoria</taxon>
        <taxon>Monogononta</taxon>
        <taxon>Pseudotrocha</taxon>
        <taxon>Ploima</taxon>
        <taxon>Brachionidae</taxon>
        <taxon>Brachionus</taxon>
    </lineage>
</organism>
<dbReference type="OrthoDB" id="6335297at2759"/>
<dbReference type="GO" id="GO:0005978">
    <property type="term" value="P:glycogen biosynthetic process"/>
    <property type="evidence" value="ECO:0007669"/>
    <property type="project" value="UniProtKB-UniPathway"/>
</dbReference>
<evidence type="ECO:0000256" key="6">
    <source>
        <dbReference type="ARBA" id="ARBA00023056"/>
    </source>
</evidence>
<protein>
    <recommendedName>
        <fullName evidence="8">Glycogen [starch] synthase</fullName>
        <ecNumber evidence="8">2.4.1.11</ecNumber>
    </recommendedName>
</protein>
<proteinExistence type="inferred from homology"/>
<dbReference type="FunFam" id="3.40.50.2000:FF:000014">
    <property type="entry name" value="Glycogen [starch] synthase"/>
    <property type="match status" value="1"/>
</dbReference>
<name>A0A814BMT0_9BILA</name>
<dbReference type="EMBL" id="CAJNOC010002414">
    <property type="protein sequence ID" value="CAF0931508.1"/>
    <property type="molecule type" value="Genomic_DNA"/>
</dbReference>
<comment type="similarity">
    <text evidence="2 8">Belongs to the glycosyltransferase 3 family.</text>
</comment>
<dbReference type="Gene3D" id="6.10.260.10">
    <property type="match status" value="1"/>
</dbReference>
<dbReference type="GO" id="GO:0005737">
    <property type="term" value="C:cytoplasm"/>
    <property type="evidence" value="ECO:0007669"/>
    <property type="project" value="TreeGrafter"/>
</dbReference>
<comment type="function">
    <text evidence="8">Transfers the glycosyl residue from UDP-Glc to the non-reducing end of alpha-1,4-glucan.</text>
</comment>
<feature type="compositionally biased region" description="Polar residues" evidence="9">
    <location>
        <begin position="682"/>
        <end position="692"/>
    </location>
</feature>
<dbReference type="AlphaFoldDB" id="A0A814BMT0"/>
<evidence type="ECO:0000313" key="10">
    <source>
        <dbReference type="EMBL" id="CAF0931508.1"/>
    </source>
</evidence>
<evidence type="ECO:0000313" key="11">
    <source>
        <dbReference type="Proteomes" id="UP000663879"/>
    </source>
</evidence>